<dbReference type="Proteomes" id="UP000272503">
    <property type="component" value="Unassembled WGS sequence"/>
</dbReference>
<evidence type="ECO:0000313" key="2">
    <source>
        <dbReference type="Proteomes" id="UP000272503"/>
    </source>
</evidence>
<sequence length="86" mass="9755">MHVQVHRSALKRGLSVDEVTRMWMFGTDEMTIYDGVPPRYVRLAFDSSGLPWEVASLAFGSGSRYLIIHAMPARKSTVTKMQGRLR</sequence>
<reference evidence="1 2" key="1">
    <citation type="submission" date="2018-10" db="EMBL/GenBank/DDBJ databases">
        <authorList>
            <person name="Li J."/>
        </authorList>
    </citation>
    <scope>NUCLEOTIDE SEQUENCE [LARGE SCALE GENOMIC DNA]</scope>
    <source>
        <strain evidence="1 2">IF 016277</strain>
    </source>
</reference>
<keyword evidence="2" id="KW-1185">Reference proteome</keyword>
<name>A0A3L7A203_9MICO</name>
<proteinExistence type="predicted"/>
<protein>
    <submittedName>
        <fullName evidence="1">Toxin</fullName>
    </submittedName>
</protein>
<gene>
    <name evidence="1" type="ORF">D9V32_13315</name>
</gene>
<evidence type="ECO:0000313" key="1">
    <source>
        <dbReference type="EMBL" id="RLP74326.1"/>
    </source>
</evidence>
<dbReference type="AlphaFoldDB" id="A0A3L7A203"/>
<dbReference type="EMBL" id="RCUX01000011">
    <property type="protein sequence ID" value="RLP74326.1"/>
    <property type="molecule type" value="Genomic_DNA"/>
</dbReference>
<organism evidence="1 2">
    <name type="scientific">Mycetocola tolaasinivorans</name>
    <dbReference type="NCBI Taxonomy" id="76635"/>
    <lineage>
        <taxon>Bacteria</taxon>
        <taxon>Bacillati</taxon>
        <taxon>Actinomycetota</taxon>
        <taxon>Actinomycetes</taxon>
        <taxon>Micrococcales</taxon>
        <taxon>Microbacteriaceae</taxon>
        <taxon>Mycetocola</taxon>
    </lineage>
</organism>
<comment type="caution">
    <text evidence="1">The sequence shown here is derived from an EMBL/GenBank/DDBJ whole genome shotgun (WGS) entry which is preliminary data.</text>
</comment>
<accession>A0A3L7A203</accession>